<dbReference type="Proteomes" id="UP000240904">
    <property type="component" value="Unassembled WGS sequence"/>
</dbReference>
<organism evidence="2 3">
    <name type="scientific">Photobacterium lipolyticum</name>
    <dbReference type="NCBI Taxonomy" id="266810"/>
    <lineage>
        <taxon>Bacteria</taxon>
        <taxon>Pseudomonadati</taxon>
        <taxon>Pseudomonadota</taxon>
        <taxon>Gammaproteobacteria</taxon>
        <taxon>Vibrionales</taxon>
        <taxon>Vibrionaceae</taxon>
        <taxon>Photobacterium</taxon>
    </lineage>
</organism>
<dbReference type="InterPro" id="IPR011990">
    <property type="entry name" value="TPR-like_helical_dom_sf"/>
</dbReference>
<evidence type="ECO:0000313" key="2">
    <source>
        <dbReference type="EMBL" id="PSW05231.1"/>
    </source>
</evidence>
<dbReference type="EMBL" id="PYMC01000006">
    <property type="protein sequence ID" value="PSW05231.1"/>
    <property type="molecule type" value="Genomic_DNA"/>
</dbReference>
<dbReference type="AlphaFoldDB" id="A0A2T3MZ48"/>
<dbReference type="OrthoDB" id="5916568at2"/>
<gene>
    <name evidence="2" type="ORF">C9I89_10655</name>
</gene>
<evidence type="ECO:0000313" key="3">
    <source>
        <dbReference type="Proteomes" id="UP000240904"/>
    </source>
</evidence>
<keyword evidence="3" id="KW-1185">Reference proteome</keyword>
<accession>A0A2T3MZ48</accession>
<name>A0A2T3MZ48_9GAMM</name>
<dbReference type="RefSeq" id="WP_107283332.1">
    <property type="nucleotide sequence ID" value="NZ_PYMC01000006.1"/>
</dbReference>
<dbReference type="Gene3D" id="1.25.40.10">
    <property type="entry name" value="Tetratricopeptide repeat domain"/>
    <property type="match status" value="1"/>
</dbReference>
<sequence>MTVSIIKPIYTLIAASLVANTLMVKAAAAAPQIPAEVMASYAQAIQGDTSSTEKTFDLLTALQKEHPRSALINTVLGSTETMMGRDAWTPWNKMEYVDKGLSRMDKAVKLLQADDHKETFEGTPVSLWVKTTVGCTFIEMPEMFHRLDAGYQLLENMIKSEEVKPLPFAMKAYAYFCAGKAASLAGEPEAAQRYLNTLLANVPGSPQAIEAKALLAEIVDEKKL</sequence>
<feature type="chain" id="PRO_5015718195" evidence="1">
    <location>
        <begin position="27"/>
        <end position="224"/>
    </location>
</feature>
<protein>
    <submittedName>
        <fullName evidence="2">Uncharacterized protein</fullName>
    </submittedName>
</protein>
<evidence type="ECO:0000256" key="1">
    <source>
        <dbReference type="SAM" id="SignalP"/>
    </source>
</evidence>
<proteinExistence type="predicted"/>
<keyword evidence="1" id="KW-0732">Signal</keyword>
<reference evidence="2 3" key="1">
    <citation type="submission" date="2018-03" db="EMBL/GenBank/DDBJ databases">
        <title>Whole genome sequencing of Histamine producing bacteria.</title>
        <authorList>
            <person name="Butler K."/>
        </authorList>
    </citation>
    <scope>NUCLEOTIDE SEQUENCE [LARGE SCALE GENOMIC DNA]</scope>
    <source>
        <strain evidence="2 3">DSM 16190</strain>
    </source>
</reference>
<feature type="signal peptide" evidence="1">
    <location>
        <begin position="1"/>
        <end position="26"/>
    </location>
</feature>
<comment type="caution">
    <text evidence="2">The sequence shown here is derived from an EMBL/GenBank/DDBJ whole genome shotgun (WGS) entry which is preliminary data.</text>
</comment>